<keyword evidence="4" id="KW-1185">Reference proteome</keyword>
<dbReference type="PROSITE" id="PS51707">
    <property type="entry name" value="CYTH"/>
    <property type="match status" value="1"/>
</dbReference>
<dbReference type="InterPro" id="IPR023577">
    <property type="entry name" value="CYTH_domain"/>
</dbReference>
<feature type="domain" description="CYTH" evidence="2">
    <location>
        <begin position="2"/>
        <end position="164"/>
    </location>
</feature>
<comment type="caution">
    <text evidence="3">The sequence shown here is derived from an EMBL/GenBank/DDBJ whole genome shotgun (WGS) entry which is preliminary data.</text>
</comment>
<dbReference type="Gene3D" id="2.40.320.10">
    <property type="entry name" value="Hypothetical Protein Pfu-838710-001"/>
    <property type="match status" value="1"/>
</dbReference>
<dbReference type="eggNOG" id="COG2954">
    <property type="taxonomic scope" value="Bacteria"/>
</dbReference>
<evidence type="ECO:0000313" key="4">
    <source>
        <dbReference type="Proteomes" id="UP000029734"/>
    </source>
</evidence>
<reference evidence="3 4" key="2">
    <citation type="submission" date="2014-10" db="EMBL/GenBank/DDBJ databases">
        <title>Comparative genomics of the Paenibacillus odorifer group.</title>
        <authorList>
            <person name="Tsai Y.-C."/>
            <person name="Martin N."/>
            <person name="Korlach J."/>
            <person name="Wiedmann M."/>
        </authorList>
    </citation>
    <scope>NUCLEOTIDE SEQUENCE [LARGE SCALE GENOMIC DNA]</scope>
    <source>
        <strain evidence="3 4">DSM 18334</strain>
    </source>
</reference>
<sequence length="167" mass="19438">MALEIERKFLLPEYPEQLIQDGELKIYTQQNIDQTYLAIEDGQELRVRKITDLDSGEITFTHTFKDGKGISREEIEYFISEGLYNQVIEAVKAIPLVKKRLTGEWNGTTVEIDVYTQLELSVLEVEFDSLEEAESFKAPEWFGEDVSTDWKYSNKTVWKELQNKSSK</sequence>
<name>A0A098MB73_9BACL</name>
<dbReference type="OrthoDB" id="9805588at2"/>
<reference evidence="3 4" key="1">
    <citation type="submission" date="2014-08" db="EMBL/GenBank/DDBJ databases">
        <authorList>
            <person name="den Bakker H.C."/>
        </authorList>
    </citation>
    <scope>NUCLEOTIDE SEQUENCE [LARGE SCALE GENOMIC DNA]</scope>
    <source>
        <strain evidence="3 4">DSM 18334</strain>
    </source>
</reference>
<evidence type="ECO:0000256" key="1">
    <source>
        <dbReference type="PIRSR" id="PIRSR016487-1"/>
    </source>
</evidence>
<proteinExistence type="predicted"/>
<organism evidence="3 4">
    <name type="scientific">Paenibacillus wynnii</name>
    <dbReference type="NCBI Taxonomy" id="268407"/>
    <lineage>
        <taxon>Bacteria</taxon>
        <taxon>Bacillati</taxon>
        <taxon>Bacillota</taxon>
        <taxon>Bacilli</taxon>
        <taxon>Bacillales</taxon>
        <taxon>Paenibacillaceae</taxon>
        <taxon>Paenibacillus</taxon>
    </lineage>
</organism>
<accession>A0A098MB73</accession>
<gene>
    <name evidence="3" type="ORF">PWYN_07970</name>
</gene>
<dbReference type="AlphaFoldDB" id="A0A098MB73"/>
<dbReference type="InterPro" id="IPR012042">
    <property type="entry name" value="NeuTTM/CthTTM-like"/>
</dbReference>
<dbReference type="PANTHER" id="PTHR40114">
    <property type="entry name" value="SLR0698 PROTEIN"/>
    <property type="match status" value="1"/>
</dbReference>
<dbReference type="STRING" id="268407.PWYN_07970"/>
<dbReference type="EMBL" id="JQCR01000002">
    <property type="protein sequence ID" value="KGE19296.1"/>
    <property type="molecule type" value="Genomic_DNA"/>
</dbReference>
<dbReference type="RefSeq" id="WP_036650123.1">
    <property type="nucleotide sequence ID" value="NZ_JQCR01000002.1"/>
</dbReference>
<protein>
    <submittedName>
        <fullName evidence="3">Adenylate cyclase</fullName>
    </submittedName>
</protein>
<dbReference type="Proteomes" id="UP000029734">
    <property type="component" value="Unassembled WGS sequence"/>
</dbReference>
<dbReference type="PANTHER" id="PTHR40114:SF1">
    <property type="entry name" value="SLR0698 PROTEIN"/>
    <property type="match status" value="1"/>
</dbReference>
<dbReference type="SUPFAM" id="SSF55154">
    <property type="entry name" value="CYTH-like phosphatases"/>
    <property type="match status" value="1"/>
</dbReference>
<evidence type="ECO:0000313" key="3">
    <source>
        <dbReference type="EMBL" id="KGE19296.1"/>
    </source>
</evidence>
<dbReference type="PIRSF" id="PIRSF016487">
    <property type="entry name" value="CYTH_UCP016487"/>
    <property type="match status" value="1"/>
</dbReference>
<feature type="active site" description="Proton acceptor" evidence="1">
    <location>
        <position position="36"/>
    </location>
</feature>
<dbReference type="InterPro" id="IPR033469">
    <property type="entry name" value="CYTH-like_dom_sf"/>
</dbReference>
<dbReference type="Pfam" id="PF01928">
    <property type="entry name" value="CYTH"/>
    <property type="match status" value="1"/>
</dbReference>
<evidence type="ECO:0000259" key="2">
    <source>
        <dbReference type="PROSITE" id="PS51707"/>
    </source>
</evidence>
<dbReference type="SMART" id="SM01118">
    <property type="entry name" value="CYTH"/>
    <property type="match status" value="1"/>
</dbReference>